<comment type="caution">
    <text evidence="1">The sequence shown here is derived from an EMBL/GenBank/DDBJ whole genome shotgun (WGS) entry which is preliminary data.</text>
</comment>
<name>A0ABQ5CEU3_9ASTR</name>
<reference evidence="1" key="2">
    <citation type="submission" date="2022-01" db="EMBL/GenBank/DDBJ databases">
        <authorList>
            <person name="Yamashiro T."/>
            <person name="Shiraishi A."/>
            <person name="Satake H."/>
            <person name="Nakayama K."/>
        </authorList>
    </citation>
    <scope>NUCLEOTIDE SEQUENCE</scope>
</reference>
<gene>
    <name evidence="1" type="ORF">Tco_0895512</name>
</gene>
<proteinExistence type="predicted"/>
<evidence type="ECO:0000313" key="2">
    <source>
        <dbReference type="Proteomes" id="UP001151760"/>
    </source>
</evidence>
<organism evidence="1 2">
    <name type="scientific">Tanacetum coccineum</name>
    <dbReference type="NCBI Taxonomy" id="301880"/>
    <lineage>
        <taxon>Eukaryota</taxon>
        <taxon>Viridiplantae</taxon>
        <taxon>Streptophyta</taxon>
        <taxon>Embryophyta</taxon>
        <taxon>Tracheophyta</taxon>
        <taxon>Spermatophyta</taxon>
        <taxon>Magnoliopsida</taxon>
        <taxon>eudicotyledons</taxon>
        <taxon>Gunneridae</taxon>
        <taxon>Pentapetalae</taxon>
        <taxon>asterids</taxon>
        <taxon>campanulids</taxon>
        <taxon>Asterales</taxon>
        <taxon>Asteraceae</taxon>
        <taxon>Asteroideae</taxon>
        <taxon>Anthemideae</taxon>
        <taxon>Anthemidinae</taxon>
        <taxon>Tanacetum</taxon>
    </lineage>
</organism>
<accession>A0ABQ5CEU3</accession>
<sequence length="125" mass="13963">MSSPDDVDDKRFKLVEIVGCGSGVAPLEDNPFSYMGGGDVNMTEMEHENQFGTGQAYSYPPRQQGYECQMINPILHKELAIAQSLNADMERSLYNLRAENEDLKAKCELAFSSYNSTLLDLNKSK</sequence>
<evidence type="ECO:0000313" key="1">
    <source>
        <dbReference type="EMBL" id="GJT25575.1"/>
    </source>
</evidence>
<dbReference type="EMBL" id="BQNB010014224">
    <property type="protein sequence ID" value="GJT25575.1"/>
    <property type="molecule type" value="Genomic_DNA"/>
</dbReference>
<reference evidence="1" key="1">
    <citation type="journal article" date="2022" name="Int. J. Mol. Sci.">
        <title>Draft Genome of Tanacetum Coccineum: Genomic Comparison of Closely Related Tanacetum-Family Plants.</title>
        <authorList>
            <person name="Yamashiro T."/>
            <person name="Shiraishi A."/>
            <person name="Nakayama K."/>
            <person name="Satake H."/>
        </authorList>
    </citation>
    <scope>NUCLEOTIDE SEQUENCE</scope>
</reference>
<keyword evidence="2" id="KW-1185">Reference proteome</keyword>
<protein>
    <submittedName>
        <fullName evidence="1">Uncharacterized protein</fullName>
    </submittedName>
</protein>
<dbReference type="Proteomes" id="UP001151760">
    <property type="component" value="Unassembled WGS sequence"/>
</dbReference>